<dbReference type="RefSeq" id="WP_153235092.1">
    <property type="nucleotide sequence ID" value="NZ_WINI01000007.1"/>
</dbReference>
<dbReference type="GO" id="GO:0055052">
    <property type="term" value="C:ATP-binding cassette (ABC) transporter complex, substrate-binding subunit-containing"/>
    <property type="evidence" value="ECO:0007669"/>
    <property type="project" value="TreeGrafter"/>
</dbReference>
<evidence type="ECO:0000313" key="6">
    <source>
        <dbReference type="EMBL" id="MQR01463.1"/>
    </source>
</evidence>
<dbReference type="InterPro" id="IPR015855">
    <property type="entry name" value="ABC_transpr_MalK-like"/>
</dbReference>
<dbReference type="InterPro" id="IPR040582">
    <property type="entry name" value="OB_MalK-like"/>
</dbReference>
<dbReference type="PANTHER" id="PTHR43875:SF14">
    <property type="entry name" value="ABC TRANSPORTER ATP-BINDING PROTEIN"/>
    <property type="match status" value="1"/>
</dbReference>
<name>A0A843YUX2_9BURK</name>
<dbReference type="Pfam" id="PF00005">
    <property type="entry name" value="ABC_tran"/>
    <property type="match status" value="1"/>
</dbReference>
<dbReference type="GO" id="GO:0140359">
    <property type="term" value="F:ABC-type transporter activity"/>
    <property type="evidence" value="ECO:0007669"/>
    <property type="project" value="InterPro"/>
</dbReference>
<evidence type="ECO:0000259" key="5">
    <source>
        <dbReference type="PROSITE" id="PS50893"/>
    </source>
</evidence>
<evidence type="ECO:0000256" key="4">
    <source>
        <dbReference type="ARBA" id="ARBA00022840"/>
    </source>
</evidence>
<dbReference type="Gene3D" id="2.40.50.140">
    <property type="entry name" value="Nucleic acid-binding proteins"/>
    <property type="match status" value="1"/>
</dbReference>
<dbReference type="InterPro" id="IPR003439">
    <property type="entry name" value="ABC_transporter-like_ATP-bd"/>
</dbReference>
<dbReference type="Pfam" id="PF17912">
    <property type="entry name" value="OB_MalK"/>
    <property type="match status" value="1"/>
</dbReference>
<sequence length="385" mass="42022">MASLSIRNVRKVYPNGNEVLKGIDLEIEDGQFLILVGGSGCGKSTLLNMIAGLETVSEGEIVIGDRVVNDVPPKSRDIAMVFQSYALYPTMTVRENISFGLGIRKVPKAEQKQIVERVANTLQITHLLDTKPALLSGGQRQRVAMGRAIARDPSLFLFDEPLSNLDAKLRVEMRAEIKLMHQRLGSTIVYVTHDQIEAMTLGDRIAVMKDGVVQQFGSPQEIYDNPQNLFVAGFIGSPSMNFMRGKLVKHDNGNGGGMAFTLEHGGETALLPLPKAQANTPAIAAWLDREVVLGIRPEHLTDALSARGSESDGSHGDYRPSEVNCTIELTEPTGPDTLVFTHFNGSRITCRTHPRAAAKPKEQMALAFDLSKSVFFDPASEMRIG</sequence>
<keyword evidence="4 6" id="KW-0067">ATP-binding</keyword>
<dbReference type="InterPro" id="IPR017871">
    <property type="entry name" value="ABC_transporter-like_CS"/>
</dbReference>
<protein>
    <submittedName>
        <fullName evidence="6">sn-glycerol-3-phosphate ABC transporter ATP-binding protein UgpC</fullName>
    </submittedName>
</protein>
<evidence type="ECO:0000256" key="2">
    <source>
        <dbReference type="ARBA" id="ARBA00022475"/>
    </source>
</evidence>
<evidence type="ECO:0000256" key="3">
    <source>
        <dbReference type="ARBA" id="ARBA00022741"/>
    </source>
</evidence>
<gene>
    <name evidence="6" type="primary">ugpC</name>
    <name evidence="6" type="ORF">GEV47_12340</name>
</gene>
<proteinExistence type="predicted"/>
<feature type="domain" description="ABC transporter" evidence="5">
    <location>
        <begin position="4"/>
        <end position="235"/>
    </location>
</feature>
<dbReference type="SUPFAM" id="SSF50331">
    <property type="entry name" value="MOP-like"/>
    <property type="match status" value="1"/>
</dbReference>
<keyword evidence="7" id="KW-1185">Reference proteome</keyword>
<dbReference type="Gene3D" id="3.40.50.300">
    <property type="entry name" value="P-loop containing nucleotide triphosphate hydrolases"/>
    <property type="match status" value="1"/>
</dbReference>
<reference evidence="6 7" key="1">
    <citation type="submission" date="2019-10" db="EMBL/GenBank/DDBJ databases">
        <title>Glaciimonas soli sp. nov., a psychrophilic bacterium isolated from the forest soil of a high elevation mountain in Taiwan.</title>
        <authorList>
            <person name="Wang L.-T."/>
            <person name="Shieh W.Y."/>
        </authorList>
    </citation>
    <scope>NUCLEOTIDE SEQUENCE [LARGE SCALE GENOMIC DNA]</scope>
    <source>
        <strain evidence="6 7">GS1</strain>
    </source>
</reference>
<dbReference type="NCBIfam" id="NF008653">
    <property type="entry name" value="PRK11650.1"/>
    <property type="match status" value="1"/>
</dbReference>
<dbReference type="PROSITE" id="PS00211">
    <property type="entry name" value="ABC_TRANSPORTER_1"/>
    <property type="match status" value="1"/>
</dbReference>
<dbReference type="SUPFAM" id="SSF52540">
    <property type="entry name" value="P-loop containing nucleoside triphosphate hydrolases"/>
    <property type="match status" value="1"/>
</dbReference>
<dbReference type="Gene3D" id="2.40.50.100">
    <property type="match status" value="1"/>
</dbReference>
<dbReference type="InterPro" id="IPR027417">
    <property type="entry name" value="P-loop_NTPase"/>
</dbReference>
<dbReference type="GO" id="GO:0008643">
    <property type="term" value="P:carbohydrate transport"/>
    <property type="evidence" value="ECO:0007669"/>
    <property type="project" value="InterPro"/>
</dbReference>
<dbReference type="CDD" id="cd03301">
    <property type="entry name" value="ABC_MalK_N"/>
    <property type="match status" value="1"/>
</dbReference>
<dbReference type="EMBL" id="WINI01000007">
    <property type="protein sequence ID" value="MQR01463.1"/>
    <property type="molecule type" value="Genomic_DNA"/>
</dbReference>
<dbReference type="PANTHER" id="PTHR43875">
    <property type="entry name" value="MALTODEXTRIN IMPORT ATP-BINDING PROTEIN MSMX"/>
    <property type="match status" value="1"/>
</dbReference>
<organism evidence="6 7">
    <name type="scientific">Glaciimonas soli</name>
    <dbReference type="NCBI Taxonomy" id="2590999"/>
    <lineage>
        <taxon>Bacteria</taxon>
        <taxon>Pseudomonadati</taxon>
        <taxon>Pseudomonadota</taxon>
        <taxon>Betaproteobacteria</taxon>
        <taxon>Burkholderiales</taxon>
        <taxon>Oxalobacteraceae</taxon>
        <taxon>Glaciimonas</taxon>
    </lineage>
</organism>
<keyword evidence="2" id="KW-1003">Cell membrane</keyword>
<dbReference type="InterPro" id="IPR047641">
    <property type="entry name" value="ABC_transpr_MalK/UgpC-like"/>
</dbReference>
<dbReference type="InterPro" id="IPR008995">
    <property type="entry name" value="Mo/tungstate-bd_C_term_dom"/>
</dbReference>
<keyword evidence="2" id="KW-0472">Membrane</keyword>
<dbReference type="AlphaFoldDB" id="A0A843YUX2"/>
<dbReference type="GO" id="GO:0005524">
    <property type="term" value="F:ATP binding"/>
    <property type="evidence" value="ECO:0007669"/>
    <property type="project" value="UniProtKB-KW"/>
</dbReference>
<dbReference type="PROSITE" id="PS50893">
    <property type="entry name" value="ABC_TRANSPORTER_2"/>
    <property type="match status" value="1"/>
</dbReference>
<keyword evidence="1" id="KW-0813">Transport</keyword>
<dbReference type="Proteomes" id="UP000451565">
    <property type="component" value="Unassembled WGS sequence"/>
</dbReference>
<dbReference type="SMART" id="SM00382">
    <property type="entry name" value="AAA"/>
    <property type="match status" value="1"/>
</dbReference>
<evidence type="ECO:0000256" key="1">
    <source>
        <dbReference type="ARBA" id="ARBA00022448"/>
    </source>
</evidence>
<dbReference type="OrthoDB" id="5298774at2"/>
<evidence type="ECO:0000313" key="7">
    <source>
        <dbReference type="Proteomes" id="UP000451565"/>
    </source>
</evidence>
<dbReference type="GO" id="GO:0016887">
    <property type="term" value="F:ATP hydrolysis activity"/>
    <property type="evidence" value="ECO:0007669"/>
    <property type="project" value="InterPro"/>
</dbReference>
<dbReference type="InterPro" id="IPR012340">
    <property type="entry name" value="NA-bd_OB-fold"/>
</dbReference>
<dbReference type="FunFam" id="3.40.50.300:FF:000042">
    <property type="entry name" value="Maltose/maltodextrin ABC transporter, ATP-binding protein"/>
    <property type="match status" value="1"/>
</dbReference>
<dbReference type="InterPro" id="IPR003593">
    <property type="entry name" value="AAA+_ATPase"/>
</dbReference>
<comment type="caution">
    <text evidence="6">The sequence shown here is derived from an EMBL/GenBank/DDBJ whole genome shotgun (WGS) entry which is preliminary data.</text>
</comment>
<keyword evidence="3" id="KW-0547">Nucleotide-binding</keyword>
<accession>A0A843YUX2</accession>